<evidence type="ECO:0000256" key="1">
    <source>
        <dbReference type="ARBA" id="ARBA00004141"/>
    </source>
</evidence>
<keyword evidence="2" id="KW-0812">Transmembrane</keyword>
<evidence type="ECO:0000256" key="2">
    <source>
        <dbReference type="SAM" id="Phobius"/>
    </source>
</evidence>
<dbReference type="PROSITE" id="PS50850">
    <property type="entry name" value="MFS"/>
    <property type="match status" value="1"/>
</dbReference>
<dbReference type="Gene3D" id="1.20.1250.20">
    <property type="entry name" value="MFS general substrate transporter like domains"/>
    <property type="match status" value="1"/>
</dbReference>
<dbReference type="SUPFAM" id="SSF103473">
    <property type="entry name" value="MFS general substrate transporter"/>
    <property type="match status" value="1"/>
</dbReference>
<gene>
    <name evidence="4" type="ORF">HPB51_011518</name>
</gene>
<evidence type="ECO:0000313" key="5">
    <source>
        <dbReference type="Proteomes" id="UP000821866"/>
    </source>
</evidence>
<protein>
    <recommendedName>
        <fullName evidence="3">Major facilitator superfamily (MFS) profile domain-containing protein</fullName>
    </recommendedName>
</protein>
<dbReference type="InterPro" id="IPR020846">
    <property type="entry name" value="MFS_dom"/>
</dbReference>
<feature type="transmembrane region" description="Helical" evidence="2">
    <location>
        <begin position="163"/>
        <end position="181"/>
    </location>
</feature>
<dbReference type="AlphaFoldDB" id="A0A9J6E8R0"/>
<feature type="transmembrane region" description="Helical" evidence="2">
    <location>
        <begin position="74"/>
        <end position="92"/>
    </location>
</feature>
<keyword evidence="2" id="KW-0472">Membrane</keyword>
<dbReference type="VEuPathDB" id="VectorBase:LOC119164435"/>
<keyword evidence="2" id="KW-1133">Transmembrane helix</keyword>
<evidence type="ECO:0000259" key="3">
    <source>
        <dbReference type="PROSITE" id="PS50850"/>
    </source>
</evidence>
<reference evidence="4" key="1">
    <citation type="journal article" date="2020" name="Cell">
        <title>Large-Scale Comparative Analyses of Tick Genomes Elucidate Their Genetic Diversity and Vector Capacities.</title>
        <authorList>
            <consortium name="Tick Genome and Microbiome Consortium (TIGMIC)"/>
            <person name="Jia N."/>
            <person name="Wang J."/>
            <person name="Shi W."/>
            <person name="Du L."/>
            <person name="Sun Y."/>
            <person name="Zhan W."/>
            <person name="Jiang J.F."/>
            <person name="Wang Q."/>
            <person name="Zhang B."/>
            <person name="Ji P."/>
            <person name="Bell-Sakyi L."/>
            <person name="Cui X.M."/>
            <person name="Yuan T.T."/>
            <person name="Jiang B.G."/>
            <person name="Yang W.F."/>
            <person name="Lam T.T."/>
            <person name="Chang Q.C."/>
            <person name="Ding S.J."/>
            <person name="Wang X.J."/>
            <person name="Zhu J.G."/>
            <person name="Ruan X.D."/>
            <person name="Zhao L."/>
            <person name="Wei J.T."/>
            <person name="Ye R.Z."/>
            <person name="Que T.C."/>
            <person name="Du C.H."/>
            <person name="Zhou Y.H."/>
            <person name="Cheng J.X."/>
            <person name="Dai P.F."/>
            <person name="Guo W.B."/>
            <person name="Han X.H."/>
            <person name="Huang E.J."/>
            <person name="Li L.F."/>
            <person name="Wei W."/>
            <person name="Gao Y.C."/>
            <person name="Liu J.Z."/>
            <person name="Shao H.Z."/>
            <person name="Wang X."/>
            <person name="Wang C.C."/>
            <person name="Yang T.C."/>
            <person name="Huo Q.B."/>
            <person name="Li W."/>
            <person name="Chen H.Y."/>
            <person name="Chen S.E."/>
            <person name="Zhou L.G."/>
            <person name="Ni X.B."/>
            <person name="Tian J.H."/>
            <person name="Sheng Y."/>
            <person name="Liu T."/>
            <person name="Pan Y.S."/>
            <person name="Xia L.Y."/>
            <person name="Li J."/>
            <person name="Zhao F."/>
            <person name="Cao W.C."/>
        </authorList>
    </citation>
    <scope>NUCLEOTIDE SEQUENCE</scope>
    <source>
        <strain evidence="4">Rmic-2018</strain>
    </source>
</reference>
<feature type="domain" description="Major facilitator superfamily (MFS) profile" evidence="3">
    <location>
        <begin position="6"/>
        <end position="203"/>
    </location>
</feature>
<dbReference type="EMBL" id="JABSTU010000005">
    <property type="protein sequence ID" value="KAH8030718.1"/>
    <property type="molecule type" value="Genomic_DNA"/>
</dbReference>
<organism evidence="4 5">
    <name type="scientific">Rhipicephalus microplus</name>
    <name type="common">Cattle tick</name>
    <name type="synonym">Boophilus microplus</name>
    <dbReference type="NCBI Taxonomy" id="6941"/>
    <lineage>
        <taxon>Eukaryota</taxon>
        <taxon>Metazoa</taxon>
        <taxon>Ecdysozoa</taxon>
        <taxon>Arthropoda</taxon>
        <taxon>Chelicerata</taxon>
        <taxon>Arachnida</taxon>
        <taxon>Acari</taxon>
        <taxon>Parasitiformes</taxon>
        <taxon>Ixodida</taxon>
        <taxon>Ixodoidea</taxon>
        <taxon>Ixodidae</taxon>
        <taxon>Rhipicephalinae</taxon>
        <taxon>Rhipicephalus</taxon>
        <taxon>Boophilus</taxon>
    </lineage>
</organism>
<dbReference type="GO" id="GO:0016020">
    <property type="term" value="C:membrane"/>
    <property type="evidence" value="ECO:0007669"/>
    <property type="project" value="UniProtKB-SubCell"/>
</dbReference>
<dbReference type="Proteomes" id="UP000821866">
    <property type="component" value="Chromosome 3"/>
</dbReference>
<dbReference type="Pfam" id="PF07690">
    <property type="entry name" value="MFS_1"/>
    <property type="match status" value="1"/>
</dbReference>
<dbReference type="OrthoDB" id="8055603at2759"/>
<dbReference type="InterPro" id="IPR036259">
    <property type="entry name" value="MFS_trans_sf"/>
</dbReference>
<comment type="caution">
    <text evidence="4">The sequence shown here is derived from an EMBL/GenBank/DDBJ whole genome shotgun (WGS) entry which is preliminary data.</text>
</comment>
<dbReference type="PANTHER" id="PTHR11360:SF303">
    <property type="entry name" value="MAJOR FACILITATOR SUPERFAMILY (MFS) PROFILE DOMAIN-CONTAINING PROTEIN"/>
    <property type="match status" value="1"/>
</dbReference>
<dbReference type="GO" id="GO:0008028">
    <property type="term" value="F:monocarboxylic acid transmembrane transporter activity"/>
    <property type="evidence" value="ECO:0007669"/>
    <property type="project" value="TreeGrafter"/>
</dbReference>
<feature type="transmembrane region" description="Helical" evidence="2">
    <location>
        <begin position="45"/>
        <end position="67"/>
    </location>
</feature>
<comment type="subcellular location">
    <subcellularLocation>
        <location evidence="1">Membrane</location>
        <topology evidence="1">Multi-pass membrane protein</topology>
    </subcellularLocation>
</comment>
<feature type="transmembrane region" description="Helical" evidence="2">
    <location>
        <begin position="131"/>
        <end position="151"/>
    </location>
</feature>
<name>A0A9J6E8R0_RHIMP</name>
<dbReference type="InterPro" id="IPR011701">
    <property type="entry name" value="MFS"/>
</dbReference>
<feature type="transmembrane region" description="Helical" evidence="2">
    <location>
        <begin position="98"/>
        <end position="119"/>
    </location>
</feature>
<proteinExistence type="predicted"/>
<dbReference type="PANTHER" id="PTHR11360">
    <property type="entry name" value="MONOCARBOXYLATE TRANSPORTER"/>
    <property type="match status" value="1"/>
</dbReference>
<dbReference type="OMA" id="CCINAFA"/>
<sequence>MACSRGWVVVVAASTINLFTLALMRSGAIVYVEIASEFGVSRADASWPMCLATVFNLLAGPISGILAQRFQISTLLVVGCLLASLPVSASYFASDVSFLIISLGVVHGFGLSLLTLGYAAVNQSVTTYKALASGITIGGSVVGGIIFPPVVQFLFDEYGTKCGFLVFGAVMLNSTVAALFTRTPWRETTASAGLEKKRANVPQ</sequence>
<keyword evidence="5" id="KW-1185">Reference proteome</keyword>
<feature type="transmembrane region" description="Helical" evidence="2">
    <location>
        <begin position="7"/>
        <end position="25"/>
    </location>
</feature>
<reference evidence="4" key="2">
    <citation type="submission" date="2021-09" db="EMBL/GenBank/DDBJ databases">
        <authorList>
            <person name="Jia N."/>
            <person name="Wang J."/>
            <person name="Shi W."/>
            <person name="Du L."/>
            <person name="Sun Y."/>
            <person name="Zhan W."/>
            <person name="Jiang J."/>
            <person name="Wang Q."/>
            <person name="Zhang B."/>
            <person name="Ji P."/>
            <person name="Sakyi L.B."/>
            <person name="Cui X."/>
            <person name="Yuan T."/>
            <person name="Jiang B."/>
            <person name="Yang W."/>
            <person name="Lam T.T.-Y."/>
            <person name="Chang Q."/>
            <person name="Ding S."/>
            <person name="Wang X."/>
            <person name="Zhu J."/>
            <person name="Ruan X."/>
            <person name="Zhao L."/>
            <person name="Wei J."/>
            <person name="Que T."/>
            <person name="Du C."/>
            <person name="Cheng J."/>
            <person name="Dai P."/>
            <person name="Han X."/>
            <person name="Huang E."/>
            <person name="Gao Y."/>
            <person name="Liu J."/>
            <person name="Shao H."/>
            <person name="Ye R."/>
            <person name="Li L."/>
            <person name="Wei W."/>
            <person name="Wang X."/>
            <person name="Wang C."/>
            <person name="Huo Q."/>
            <person name="Li W."/>
            <person name="Guo W."/>
            <person name="Chen H."/>
            <person name="Chen S."/>
            <person name="Zhou L."/>
            <person name="Zhou L."/>
            <person name="Ni X."/>
            <person name="Tian J."/>
            <person name="Zhou Y."/>
            <person name="Sheng Y."/>
            <person name="Liu T."/>
            <person name="Pan Y."/>
            <person name="Xia L."/>
            <person name="Li J."/>
            <person name="Zhao F."/>
            <person name="Cao W."/>
        </authorList>
    </citation>
    <scope>NUCLEOTIDE SEQUENCE</scope>
    <source>
        <strain evidence="4">Rmic-2018</strain>
        <tissue evidence="4">Larvae</tissue>
    </source>
</reference>
<dbReference type="InterPro" id="IPR050327">
    <property type="entry name" value="Proton-linked_MCT"/>
</dbReference>
<evidence type="ECO:0000313" key="4">
    <source>
        <dbReference type="EMBL" id="KAH8030718.1"/>
    </source>
</evidence>
<accession>A0A9J6E8R0</accession>